<accession>A0A923SCL9</accession>
<keyword evidence="1" id="KW-0969">Cilium</keyword>
<keyword evidence="2" id="KW-1185">Reference proteome</keyword>
<protein>
    <submittedName>
        <fullName evidence="1">Flagellar basal body protein</fullName>
    </submittedName>
</protein>
<name>A0A923SCL9_9BURK</name>
<dbReference type="Proteomes" id="UP000608513">
    <property type="component" value="Unassembled WGS sequence"/>
</dbReference>
<organism evidence="1 2">
    <name type="scientific">Ramlibacter cellulosilyticus</name>
    <dbReference type="NCBI Taxonomy" id="2764187"/>
    <lineage>
        <taxon>Bacteria</taxon>
        <taxon>Pseudomonadati</taxon>
        <taxon>Pseudomonadota</taxon>
        <taxon>Betaproteobacteria</taxon>
        <taxon>Burkholderiales</taxon>
        <taxon>Comamonadaceae</taxon>
        <taxon>Ramlibacter</taxon>
    </lineage>
</organism>
<sequence length="125" mass="13033">MPAPIESMTTAALSAALDAATRTHALVSANVANAGTERYQLLRSSFHAHLEEARAALADRTFLDARGLASLRGAAAAAPEALEGPVQVDAEMTELARNAVQFQVLVQGLSRHLSMLALAAGDGRK</sequence>
<evidence type="ECO:0000313" key="1">
    <source>
        <dbReference type="EMBL" id="MBC5785095.1"/>
    </source>
</evidence>
<dbReference type="AlphaFoldDB" id="A0A923SCL9"/>
<evidence type="ECO:0000313" key="2">
    <source>
        <dbReference type="Proteomes" id="UP000608513"/>
    </source>
</evidence>
<keyword evidence="1" id="KW-0282">Flagellum</keyword>
<reference evidence="1" key="1">
    <citation type="submission" date="2020-08" db="EMBL/GenBank/DDBJ databases">
        <title>Ramlibacter sp. USB13 16S ribosomal RNA gene genome sequencing and assembly.</title>
        <authorList>
            <person name="Kang M."/>
        </authorList>
    </citation>
    <scope>NUCLEOTIDE SEQUENCE</scope>
    <source>
        <strain evidence="1">USB13</strain>
    </source>
</reference>
<proteinExistence type="predicted"/>
<dbReference type="RefSeq" id="WP_187077847.1">
    <property type="nucleotide sequence ID" value="NZ_JACORT010000009.1"/>
</dbReference>
<dbReference type="EMBL" id="JACORT010000009">
    <property type="protein sequence ID" value="MBC5785095.1"/>
    <property type="molecule type" value="Genomic_DNA"/>
</dbReference>
<comment type="caution">
    <text evidence="1">The sequence shown here is derived from an EMBL/GenBank/DDBJ whole genome shotgun (WGS) entry which is preliminary data.</text>
</comment>
<keyword evidence="1" id="KW-0966">Cell projection</keyword>
<gene>
    <name evidence="1" type="ORF">H8N03_19265</name>
</gene>